<feature type="domain" description="Reverse transcriptase RNase H-like" evidence="7">
    <location>
        <begin position="9"/>
        <end position="108"/>
    </location>
</feature>
<dbReference type="PANTHER" id="PTHR37984">
    <property type="entry name" value="PROTEIN CBG26694"/>
    <property type="match status" value="1"/>
</dbReference>
<dbReference type="Proteomes" id="UP001057375">
    <property type="component" value="Unassembled WGS sequence"/>
</dbReference>
<evidence type="ECO:0000256" key="5">
    <source>
        <dbReference type="ARBA" id="ARBA00022801"/>
    </source>
</evidence>
<comment type="caution">
    <text evidence="9">The sequence shown here is derived from an EMBL/GenBank/DDBJ whole genome shotgun (WGS) entry which is preliminary data.</text>
</comment>
<proteinExistence type="predicted"/>
<dbReference type="PANTHER" id="PTHR37984:SF5">
    <property type="entry name" value="PROTEIN NYNRIN-LIKE"/>
    <property type="match status" value="1"/>
</dbReference>
<dbReference type="InterPro" id="IPR041588">
    <property type="entry name" value="Integrase_H2C2"/>
</dbReference>
<evidence type="ECO:0000256" key="2">
    <source>
        <dbReference type="ARBA" id="ARBA00022695"/>
    </source>
</evidence>
<evidence type="ECO:0000256" key="3">
    <source>
        <dbReference type="ARBA" id="ARBA00022722"/>
    </source>
</evidence>
<name>A0ABQ5KHF5_9EUKA</name>
<dbReference type="InterPro" id="IPR043502">
    <property type="entry name" value="DNA/RNA_pol_sf"/>
</dbReference>
<organism evidence="9 10">
    <name type="scientific">Aduncisulcus paluster</name>
    <dbReference type="NCBI Taxonomy" id="2918883"/>
    <lineage>
        <taxon>Eukaryota</taxon>
        <taxon>Metamonada</taxon>
        <taxon>Carpediemonas-like organisms</taxon>
        <taxon>Aduncisulcus</taxon>
    </lineage>
</organism>
<feature type="non-terminal residue" evidence="9">
    <location>
        <position position="313"/>
    </location>
</feature>
<dbReference type="Pfam" id="PF17917">
    <property type="entry name" value="RT_RNaseH"/>
    <property type="match status" value="1"/>
</dbReference>
<keyword evidence="10" id="KW-1185">Reference proteome</keyword>
<keyword evidence="6" id="KW-0695">RNA-directed DNA polymerase</keyword>
<keyword evidence="2" id="KW-0548">Nucleotidyltransferase</keyword>
<evidence type="ECO:0000259" key="8">
    <source>
        <dbReference type="Pfam" id="PF17921"/>
    </source>
</evidence>
<dbReference type="InterPro" id="IPR036397">
    <property type="entry name" value="RNaseH_sf"/>
</dbReference>
<reference evidence="9" key="1">
    <citation type="submission" date="2022-03" db="EMBL/GenBank/DDBJ databases">
        <title>Draft genome sequence of Aduncisulcus paluster, a free-living microaerophilic Fornicata.</title>
        <authorList>
            <person name="Yuyama I."/>
            <person name="Kume K."/>
            <person name="Tamura T."/>
            <person name="Inagaki Y."/>
            <person name="Hashimoto T."/>
        </authorList>
    </citation>
    <scope>NUCLEOTIDE SEQUENCE</scope>
    <source>
        <strain evidence="9">NY0171</strain>
    </source>
</reference>
<evidence type="ECO:0000259" key="7">
    <source>
        <dbReference type="Pfam" id="PF17917"/>
    </source>
</evidence>
<evidence type="ECO:0000313" key="9">
    <source>
        <dbReference type="EMBL" id="GKT31955.1"/>
    </source>
</evidence>
<dbReference type="InterPro" id="IPR050951">
    <property type="entry name" value="Retrovirus_Pol_polyprotein"/>
</dbReference>
<evidence type="ECO:0000313" key="10">
    <source>
        <dbReference type="Proteomes" id="UP001057375"/>
    </source>
</evidence>
<keyword evidence="1" id="KW-0808">Transferase</keyword>
<keyword evidence="3" id="KW-0540">Nuclease</keyword>
<protein>
    <recommendedName>
        <fullName evidence="11">Polyprotein</fullName>
    </recommendedName>
</protein>
<evidence type="ECO:0008006" key="11">
    <source>
        <dbReference type="Google" id="ProtNLM"/>
    </source>
</evidence>
<evidence type="ECO:0000256" key="4">
    <source>
        <dbReference type="ARBA" id="ARBA00022759"/>
    </source>
</evidence>
<dbReference type="Gene3D" id="1.10.340.70">
    <property type="match status" value="1"/>
</dbReference>
<accession>A0ABQ5KHF5</accession>
<keyword evidence="4" id="KW-0255">Endonuclease</keyword>
<feature type="domain" description="Integrase zinc-binding" evidence="8">
    <location>
        <begin position="190"/>
        <end position="247"/>
    </location>
</feature>
<gene>
    <name evidence="9" type="ORF">ADUPG1_002143</name>
</gene>
<evidence type="ECO:0000256" key="1">
    <source>
        <dbReference type="ARBA" id="ARBA00022679"/>
    </source>
</evidence>
<dbReference type="SUPFAM" id="SSF56672">
    <property type="entry name" value="DNA/RNA polymerases"/>
    <property type="match status" value="1"/>
</dbReference>
<evidence type="ECO:0000256" key="6">
    <source>
        <dbReference type="ARBA" id="ARBA00022918"/>
    </source>
</evidence>
<dbReference type="Pfam" id="PF17921">
    <property type="entry name" value="Integrase_H2C2"/>
    <property type="match status" value="1"/>
</dbReference>
<dbReference type="Gene3D" id="3.30.420.10">
    <property type="entry name" value="Ribonuclease H-like superfamily/Ribonuclease H"/>
    <property type="match status" value="1"/>
</dbReference>
<dbReference type="EMBL" id="BQXS01002321">
    <property type="protein sequence ID" value="GKT31955.1"/>
    <property type="molecule type" value="Genomic_DNA"/>
</dbReference>
<keyword evidence="5" id="KW-0378">Hydrolase</keyword>
<dbReference type="CDD" id="cd09274">
    <property type="entry name" value="RNase_HI_RT_Ty3"/>
    <property type="match status" value="1"/>
</dbReference>
<dbReference type="InterPro" id="IPR041373">
    <property type="entry name" value="RT_RNaseH"/>
</dbReference>
<sequence length="313" mass="36060">MSLYTYDNALPLILRTDASSYGLGGMLVMVKDGKELPINFFAKKFSKQEQNWTTIEQEAFAVIYGLRKNRQFCLGRHFRIETDHRNLTFVLKSESAKLMRWRLELAEYTFEIAHVSGVDNKMADYLSRKHQPVKETVTAKSFISPKIEPSIREKVISEQKKLTENPEKLIRIGEFLYDQEGRIVIPDDSEDLQKEIIHLFHAHVLEGHYSATYTAERIIEAGFYWRNIRVMVKTEVDKCPICQKNKPLPPPPIMGTIMKRGIFEEVSIDSLGPITTDEENPIKYIIVIIDNFSRFVELIPSESTTAKEAVDAL</sequence>